<evidence type="ECO:0000256" key="1">
    <source>
        <dbReference type="ARBA" id="ARBA00039658"/>
    </source>
</evidence>
<evidence type="ECO:0000313" key="4">
    <source>
        <dbReference type="Proteomes" id="UP000694700"/>
    </source>
</evidence>
<dbReference type="InterPro" id="IPR001584">
    <property type="entry name" value="Integrase_cat-core"/>
</dbReference>
<dbReference type="PANTHER" id="PTHR37984:SF15">
    <property type="entry name" value="INTEGRASE CATALYTIC DOMAIN-CONTAINING PROTEIN"/>
    <property type="match status" value="1"/>
</dbReference>
<dbReference type="PROSITE" id="PS50994">
    <property type="entry name" value="INTEGRASE"/>
    <property type="match status" value="1"/>
</dbReference>
<dbReference type="InterPro" id="IPR041588">
    <property type="entry name" value="Integrase_H2C2"/>
</dbReference>
<dbReference type="Proteomes" id="UP000694700">
    <property type="component" value="Unplaced"/>
</dbReference>
<dbReference type="Gene3D" id="3.30.420.10">
    <property type="entry name" value="Ribonuclease H-like superfamily/Ribonuclease H"/>
    <property type="match status" value="1"/>
</dbReference>
<dbReference type="SUPFAM" id="SSF53098">
    <property type="entry name" value="Ribonuclease H-like"/>
    <property type="match status" value="1"/>
</dbReference>
<evidence type="ECO:0000259" key="2">
    <source>
        <dbReference type="PROSITE" id="PS50994"/>
    </source>
</evidence>
<organism evidence="3 4">
    <name type="scientific">Cyprinus carpio</name>
    <name type="common">Common carp</name>
    <dbReference type="NCBI Taxonomy" id="7962"/>
    <lineage>
        <taxon>Eukaryota</taxon>
        <taxon>Metazoa</taxon>
        <taxon>Chordata</taxon>
        <taxon>Craniata</taxon>
        <taxon>Vertebrata</taxon>
        <taxon>Euteleostomi</taxon>
        <taxon>Actinopterygii</taxon>
        <taxon>Neopterygii</taxon>
        <taxon>Teleostei</taxon>
        <taxon>Ostariophysi</taxon>
        <taxon>Cypriniformes</taxon>
        <taxon>Cyprinidae</taxon>
        <taxon>Cyprininae</taxon>
        <taxon>Cyprinus</taxon>
    </lineage>
</organism>
<sequence length="290" mass="33834">MFSQKEHYLIKEDRLYWQGMEGERLVVPVPMRERVLQLGHSVPWAGHLGQKKTLARIASRFHWPRLYMDVVDFCKSCPECQLTSPSKRGDRAPLVSLPIIDVPFTRIAMDIVGPLERSRTGNRYILVVADYATRYPEAFPLRNIKTRQIVNALIQFYSRVGIPREIITDQGTNFTSKQIKQVYSMLDIHPIKTTPYHPQTDGMVERFNQTLKAMLRKFVSETGSDWDYWLPYLLFTYREVPQSSTGYSPFELLYGRQVRGPLDVLKETWEGDNPVEQANILSYVIRMREK</sequence>
<reference evidence="3" key="1">
    <citation type="submission" date="2025-08" db="UniProtKB">
        <authorList>
            <consortium name="Ensembl"/>
        </authorList>
    </citation>
    <scope>IDENTIFICATION</scope>
</reference>
<dbReference type="Ensembl" id="ENSCCRT00015015828.1">
    <property type="protein sequence ID" value="ENSCCRP00015015284.1"/>
    <property type="gene ID" value="ENSCCRG00015006842.1"/>
</dbReference>
<dbReference type="PANTHER" id="PTHR37984">
    <property type="entry name" value="PROTEIN CBG26694"/>
    <property type="match status" value="1"/>
</dbReference>
<dbReference type="GO" id="GO:0003676">
    <property type="term" value="F:nucleic acid binding"/>
    <property type="evidence" value="ECO:0007669"/>
    <property type="project" value="InterPro"/>
</dbReference>
<dbReference type="AlphaFoldDB" id="A0A8C1YLS6"/>
<dbReference type="FunFam" id="3.30.420.10:FF:000032">
    <property type="entry name" value="Retrovirus-related Pol polyprotein from transposon 297-like Protein"/>
    <property type="match status" value="1"/>
</dbReference>
<evidence type="ECO:0000313" key="3">
    <source>
        <dbReference type="Ensembl" id="ENSCCRP00015015284.1"/>
    </source>
</evidence>
<dbReference type="GO" id="GO:0015074">
    <property type="term" value="P:DNA integration"/>
    <property type="evidence" value="ECO:0007669"/>
    <property type="project" value="InterPro"/>
</dbReference>
<protein>
    <recommendedName>
        <fullName evidence="1">Gypsy retrotransposon integrase-like protein 1</fullName>
    </recommendedName>
</protein>
<name>A0A8C1YLS6_CYPCA</name>
<dbReference type="InterPro" id="IPR050951">
    <property type="entry name" value="Retrovirus_Pol_polyprotein"/>
</dbReference>
<dbReference type="InterPro" id="IPR036397">
    <property type="entry name" value="RNaseH_sf"/>
</dbReference>
<dbReference type="FunFam" id="1.10.340.70:FF:000001">
    <property type="entry name" value="Retrovirus-related Pol polyprotein from transposon gypsy-like Protein"/>
    <property type="match status" value="1"/>
</dbReference>
<dbReference type="Pfam" id="PF00665">
    <property type="entry name" value="rve"/>
    <property type="match status" value="1"/>
</dbReference>
<dbReference type="Pfam" id="PF17921">
    <property type="entry name" value="Integrase_H2C2"/>
    <property type="match status" value="1"/>
</dbReference>
<dbReference type="InterPro" id="IPR012337">
    <property type="entry name" value="RNaseH-like_sf"/>
</dbReference>
<feature type="domain" description="Integrase catalytic" evidence="2">
    <location>
        <begin position="99"/>
        <end position="257"/>
    </location>
</feature>
<proteinExistence type="predicted"/>
<dbReference type="Gene3D" id="1.10.340.70">
    <property type="match status" value="1"/>
</dbReference>
<accession>A0A8C1YLS6</accession>